<keyword evidence="9" id="KW-1185">Reference proteome</keyword>
<dbReference type="Pfam" id="PF13567">
    <property type="entry name" value="DUF4131"/>
    <property type="match status" value="1"/>
</dbReference>
<dbReference type="SUPFAM" id="SSF56281">
    <property type="entry name" value="Metallo-hydrolase/oxidoreductase"/>
    <property type="match status" value="1"/>
</dbReference>
<dbReference type="EMBL" id="CP138203">
    <property type="protein sequence ID" value="WPC73148.1"/>
    <property type="molecule type" value="Genomic_DNA"/>
</dbReference>
<dbReference type="PANTHER" id="PTHR30619">
    <property type="entry name" value="DNA INTERNALIZATION/COMPETENCE PROTEIN COMEC/REC2"/>
    <property type="match status" value="1"/>
</dbReference>
<comment type="subcellular location">
    <subcellularLocation>
        <location evidence="1">Cell membrane</location>
        <topology evidence="1">Multi-pass membrane protein</topology>
    </subcellularLocation>
</comment>
<dbReference type="NCBIfam" id="TIGR00361">
    <property type="entry name" value="ComEC_Rec2"/>
    <property type="match status" value="1"/>
</dbReference>
<dbReference type="NCBIfam" id="TIGR00360">
    <property type="entry name" value="ComEC_N-term"/>
    <property type="match status" value="1"/>
</dbReference>
<feature type="transmembrane region" description="Helical" evidence="6">
    <location>
        <begin position="262"/>
        <end position="286"/>
    </location>
</feature>
<organism evidence="8 9">
    <name type="scientific">Vibrio porteresiae DSM 19223</name>
    <dbReference type="NCBI Taxonomy" id="1123496"/>
    <lineage>
        <taxon>Bacteria</taxon>
        <taxon>Pseudomonadati</taxon>
        <taxon>Pseudomonadota</taxon>
        <taxon>Gammaproteobacteria</taxon>
        <taxon>Vibrionales</taxon>
        <taxon>Vibrionaceae</taxon>
        <taxon>Vibrio</taxon>
    </lineage>
</organism>
<feature type="transmembrane region" description="Helical" evidence="6">
    <location>
        <begin position="233"/>
        <end position="255"/>
    </location>
</feature>
<keyword evidence="5 6" id="KW-0472">Membrane</keyword>
<dbReference type="InterPro" id="IPR004797">
    <property type="entry name" value="Competence_ComEC/Rec2"/>
</dbReference>
<evidence type="ECO:0000313" key="9">
    <source>
        <dbReference type="Proteomes" id="UP001304071"/>
    </source>
</evidence>
<dbReference type="Pfam" id="PF00753">
    <property type="entry name" value="Lactamase_B"/>
    <property type="match status" value="1"/>
</dbReference>
<protein>
    <submittedName>
        <fullName evidence="8">DNA internalization-related competence protein ComEC/Rec2</fullName>
    </submittedName>
</protein>
<feature type="domain" description="Metallo-beta-lactamase" evidence="7">
    <location>
        <begin position="474"/>
        <end position="655"/>
    </location>
</feature>
<dbReference type="InterPro" id="IPR025405">
    <property type="entry name" value="DUF4131"/>
</dbReference>
<evidence type="ECO:0000256" key="1">
    <source>
        <dbReference type="ARBA" id="ARBA00004651"/>
    </source>
</evidence>
<dbReference type="InterPro" id="IPR036866">
    <property type="entry name" value="RibonucZ/Hydroxyglut_hydro"/>
</dbReference>
<keyword evidence="4 6" id="KW-1133">Transmembrane helix</keyword>
<dbReference type="RefSeq" id="WP_261892956.1">
    <property type="nucleotide sequence ID" value="NZ_AP024895.1"/>
</dbReference>
<name>A0ABZ0Q9N0_9VIBR</name>
<dbReference type="PANTHER" id="PTHR30619:SF1">
    <property type="entry name" value="RECOMBINATION PROTEIN 2"/>
    <property type="match status" value="1"/>
</dbReference>
<feature type="transmembrane region" description="Helical" evidence="6">
    <location>
        <begin position="363"/>
        <end position="386"/>
    </location>
</feature>
<evidence type="ECO:0000313" key="8">
    <source>
        <dbReference type="EMBL" id="WPC73148.1"/>
    </source>
</evidence>
<feature type="transmembrane region" description="Helical" evidence="6">
    <location>
        <begin position="202"/>
        <end position="227"/>
    </location>
</feature>
<evidence type="ECO:0000259" key="7">
    <source>
        <dbReference type="SMART" id="SM00849"/>
    </source>
</evidence>
<feature type="transmembrane region" description="Helical" evidence="6">
    <location>
        <begin position="298"/>
        <end position="321"/>
    </location>
</feature>
<evidence type="ECO:0000256" key="5">
    <source>
        <dbReference type="ARBA" id="ARBA00023136"/>
    </source>
</evidence>
<dbReference type="Gene3D" id="3.60.15.10">
    <property type="entry name" value="Ribonuclease Z/Hydroxyacylglutathione hydrolase-like"/>
    <property type="match status" value="2"/>
</dbReference>
<dbReference type="Proteomes" id="UP001304071">
    <property type="component" value="Chromosome 1"/>
</dbReference>
<evidence type="ECO:0000256" key="4">
    <source>
        <dbReference type="ARBA" id="ARBA00022989"/>
    </source>
</evidence>
<evidence type="ECO:0000256" key="3">
    <source>
        <dbReference type="ARBA" id="ARBA00022692"/>
    </source>
</evidence>
<reference evidence="8 9" key="1">
    <citation type="submission" date="2023-11" db="EMBL/GenBank/DDBJ databases">
        <title>Plant-associative lifestyle of Vibrio porteresiae and its evolutionary dynamics.</title>
        <authorList>
            <person name="Rameshkumar N."/>
            <person name="Kirti K."/>
        </authorList>
    </citation>
    <scope>NUCLEOTIDE SEQUENCE [LARGE SCALE GENOMIC DNA]</scope>
    <source>
        <strain evidence="8 9">MSSRF30</strain>
    </source>
</reference>
<feature type="transmembrane region" description="Helical" evidence="6">
    <location>
        <begin position="393"/>
        <end position="413"/>
    </location>
</feature>
<dbReference type="InterPro" id="IPR052159">
    <property type="entry name" value="Competence_DNA_uptake"/>
</dbReference>
<evidence type="ECO:0000256" key="2">
    <source>
        <dbReference type="ARBA" id="ARBA00022475"/>
    </source>
</evidence>
<sequence length="718" mass="80234">MLPSWLWVSSLGILCFWIRGLKWGAGIAFGVVLILTHSQILSVQKQMIFKFGTDITITAKVDSFFKPSQSGYSGTVKIHQINEHGLNPLFQPRVYLRAPVPLLDGEVVRFHVKVKPIYGVLNDVGYDAEKQAISQRIVARANVQPNSPFMVISTGGIKDKLYRQVVEISRDTPIQGLLLALVFGDRSLINPELWQQLRDSGLAHLVAISGLHIGIAFGVGFLLGGVFSRGHRWLLWSPWLVGFTVAWGYAWLAGFTLPTQRALVMCAIQVLLMLTQAKVSMVWRILLTLSGVLAIDPFAGYSSSFWLSFLAVIMVMVFAQAVHSIRRSWKKALLIQLGMTLGMLPVTGWFFQGVSMGSFLFNLFFIPWFSLILVPLVFLLLSSLLFFGGLTQLLWQGVTWGFTPLLWGLPLSAGGWLPLNHQTIVVLMLGVGLWLFRPFVRRTILTALLLIVVLHFVFQTPGKGWNLYVLDVGHGLAVLLEQQGHVVIYDTGSSWDSGSYAQSVILPMLAQRGWVLDGLILSHTDNDHSGGRLWLEESQPKAWLRASQTIVGYSPCIKGANWWWRALHFEVVWPPEMVSRAKNQHSCVVLVSDIVGKRVLLTGDIDAVGEWLLSRDNNQLKADVMLVPHHGSRTSSTRHFIEKVRPQWAIASVEKGGQWHLPSPSVVDLYEFLGASWLDTADSGQISVNFQTSKITISTKRSDGNQPWYRQMLRNGVE</sequence>
<keyword evidence="2" id="KW-1003">Cell membrane</keyword>
<feature type="transmembrane region" description="Helical" evidence="6">
    <location>
        <begin position="333"/>
        <end position="351"/>
    </location>
</feature>
<feature type="transmembrane region" description="Helical" evidence="6">
    <location>
        <begin position="6"/>
        <end position="35"/>
    </location>
</feature>
<dbReference type="CDD" id="cd07731">
    <property type="entry name" value="ComA-like_MBL-fold"/>
    <property type="match status" value="1"/>
</dbReference>
<accession>A0ABZ0Q9N0</accession>
<gene>
    <name evidence="8" type="ORF">R8Z52_13615</name>
</gene>
<keyword evidence="3 6" id="KW-0812">Transmembrane</keyword>
<dbReference type="InterPro" id="IPR001279">
    <property type="entry name" value="Metallo-B-lactamas"/>
</dbReference>
<dbReference type="SMART" id="SM00849">
    <property type="entry name" value="Lactamase_B"/>
    <property type="match status" value="1"/>
</dbReference>
<proteinExistence type="predicted"/>
<dbReference type="InterPro" id="IPR035681">
    <property type="entry name" value="ComA-like_MBL"/>
</dbReference>
<feature type="transmembrane region" description="Helical" evidence="6">
    <location>
        <begin position="419"/>
        <end position="436"/>
    </location>
</feature>
<feature type="transmembrane region" description="Helical" evidence="6">
    <location>
        <begin position="443"/>
        <end position="458"/>
    </location>
</feature>
<dbReference type="Pfam" id="PF03772">
    <property type="entry name" value="Competence"/>
    <property type="match status" value="1"/>
</dbReference>
<dbReference type="InterPro" id="IPR004477">
    <property type="entry name" value="ComEC_N"/>
</dbReference>
<evidence type="ECO:0000256" key="6">
    <source>
        <dbReference type="SAM" id="Phobius"/>
    </source>
</evidence>